<keyword evidence="2 3" id="KW-1015">Disulfide bond</keyword>
<keyword evidence="7" id="KW-1185">Reference proteome</keyword>
<dbReference type="Pfam" id="PF00431">
    <property type="entry name" value="CUB"/>
    <property type="match status" value="2"/>
</dbReference>
<dbReference type="CDD" id="cd00041">
    <property type="entry name" value="CUB"/>
    <property type="match status" value="3"/>
</dbReference>
<feature type="signal peptide" evidence="4">
    <location>
        <begin position="1"/>
        <end position="18"/>
    </location>
</feature>
<evidence type="ECO:0000259" key="5">
    <source>
        <dbReference type="PROSITE" id="PS01180"/>
    </source>
</evidence>
<sequence length="605" mass="69003">MWLLTAFFVLSLFGFTQAVVVTHTSCLSSITGTVVEQYLKYSGNDCTWTIVSPAGSQIVLHVRSTQIDSRCGNTTTERDRLEIHFGGSLPATICDENFDNQIYASVNREMKLKLATPESWSYESKSFEVMFFIAYTSDTALIPNCADRINVTGPGQLMSPNLPSRFTDNDSCSWTFWAPMGIMFYVSFTDLGRTGSLKIYDGLHRSDSLLLDRNYLDKELEPVYTTGHFGRVVFAPNSENQHYGFLLTYDVGNLDPSNISVLEECNETGIYLNTPNRTFFEYLSVSKSNYKTNMDCIWYITAPENHAVEIEFEPGGYGMETNLYCDYDYLAFYEVTGLNDSLKRINRVCGYKVPKYRYQTVGNRMMIEFHSDYLVPAVGFKLRYYAIDMAYPYCREDFKSLDGTYNLQTSYLNANAKWILTIRSPTIPSYWSTKYENNAEVFWLITVEDPSLYRLVLSFSYSWIESSPGCSVDWFALFRGPCRTDPLIDRTCGHYGYWLKKYNLEGTTDAYLLYFHTDNSFNFYGFRLKYYSELRSVVAEVTTTPAATQGPPVEAVIEALNGSMFYYRNDVVQTRNVSEGLEATIDFYLVGINGLDEASTGGPLI</sequence>
<evidence type="ECO:0000313" key="7">
    <source>
        <dbReference type="Proteomes" id="UP000828390"/>
    </source>
</evidence>
<evidence type="ECO:0000256" key="4">
    <source>
        <dbReference type="SAM" id="SignalP"/>
    </source>
</evidence>
<proteinExistence type="predicted"/>
<feature type="domain" description="CUB" evidence="5">
    <location>
        <begin position="23"/>
        <end position="134"/>
    </location>
</feature>
<dbReference type="InterPro" id="IPR035914">
    <property type="entry name" value="Sperma_CUB_dom_sf"/>
</dbReference>
<dbReference type="PROSITE" id="PS01180">
    <property type="entry name" value="CUB"/>
    <property type="match status" value="4"/>
</dbReference>
<dbReference type="SUPFAM" id="SSF49854">
    <property type="entry name" value="Spermadhesin, CUB domain"/>
    <property type="match status" value="4"/>
</dbReference>
<evidence type="ECO:0000313" key="6">
    <source>
        <dbReference type="EMBL" id="KAH3829954.1"/>
    </source>
</evidence>
<comment type="caution">
    <text evidence="3">Lacks conserved residue(s) required for the propagation of feature annotation.</text>
</comment>
<dbReference type="InterPro" id="IPR000859">
    <property type="entry name" value="CUB_dom"/>
</dbReference>
<dbReference type="PANTHER" id="PTHR24251:SF30">
    <property type="entry name" value="MEMBRANE FRIZZLED-RELATED PROTEIN"/>
    <property type="match status" value="1"/>
</dbReference>
<evidence type="ECO:0000256" key="1">
    <source>
        <dbReference type="ARBA" id="ARBA00022737"/>
    </source>
</evidence>
<dbReference type="EMBL" id="JAIWYP010000004">
    <property type="protein sequence ID" value="KAH3829954.1"/>
    <property type="molecule type" value="Genomic_DNA"/>
</dbReference>
<accession>A0A9D4K0K1</accession>
<organism evidence="6 7">
    <name type="scientific">Dreissena polymorpha</name>
    <name type="common">Zebra mussel</name>
    <name type="synonym">Mytilus polymorpha</name>
    <dbReference type="NCBI Taxonomy" id="45954"/>
    <lineage>
        <taxon>Eukaryota</taxon>
        <taxon>Metazoa</taxon>
        <taxon>Spiralia</taxon>
        <taxon>Lophotrochozoa</taxon>
        <taxon>Mollusca</taxon>
        <taxon>Bivalvia</taxon>
        <taxon>Autobranchia</taxon>
        <taxon>Heteroconchia</taxon>
        <taxon>Euheterodonta</taxon>
        <taxon>Imparidentia</taxon>
        <taxon>Neoheterodontei</taxon>
        <taxon>Myida</taxon>
        <taxon>Dreissenoidea</taxon>
        <taxon>Dreissenidae</taxon>
        <taxon>Dreissena</taxon>
    </lineage>
</organism>
<comment type="caution">
    <text evidence="6">The sequence shown here is derived from an EMBL/GenBank/DDBJ whole genome shotgun (WGS) entry which is preliminary data.</text>
</comment>
<reference evidence="6" key="2">
    <citation type="submission" date="2020-11" db="EMBL/GenBank/DDBJ databases">
        <authorList>
            <person name="McCartney M.A."/>
            <person name="Auch B."/>
            <person name="Kono T."/>
            <person name="Mallez S."/>
            <person name="Becker A."/>
            <person name="Gohl D.M."/>
            <person name="Silverstein K.A.T."/>
            <person name="Koren S."/>
            <person name="Bechman K.B."/>
            <person name="Herman A."/>
            <person name="Abrahante J.E."/>
            <person name="Garbe J."/>
        </authorList>
    </citation>
    <scope>NUCLEOTIDE SEQUENCE</scope>
    <source>
        <strain evidence="6">Duluth1</strain>
        <tissue evidence="6">Whole animal</tissue>
    </source>
</reference>
<feature type="disulfide bond" evidence="3">
    <location>
        <begin position="145"/>
        <end position="172"/>
    </location>
</feature>
<dbReference type="SMART" id="SM00042">
    <property type="entry name" value="CUB"/>
    <property type="match status" value="4"/>
</dbReference>
<feature type="chain" id="PRO_5038450360" description="CUB domain-containing protein" evidence="4">
    <location>
        <begin position="19"/>
        <end position="605"/>
    </location>
</feature>
<dbReference type="PANTHER" id="PTHR24251">
    <property type="entry name" value="OVOCHYMASE-RELATED"/>
    <property type="match status" value="1"/>
</dbReference>
<keyword evidence="1" id="KW-0677">Repeat</keyword>
<dbReference type="AlphaFoldDB" id="A0A9D4K0K1"/>
<dbReference type="Proteomes" id="UP000828390">
    <property type="component" value="Unassembled WGS sequence"/>
</dbReference>
<dbReference type="Gene3D" id="2.60.120.290">
    <property type="entry name" value="Spermadhesin, CUB domain"/>
    <property type="match status" value="4"/>
</dbReference>
<name>A0A9D4K0K1_DREPO</name>
<protein>
    <recommendedName>
        <fullName evidence="5">CUB domain-containing protein</fullName>
    </recommendedName>
</protein>
<evidence type="ECO:0000256" key="3">
    <source>
        <dbReference type="PROSITE-ProRule" id="PRU00059"/>
    </source>
</evidence>
<keyword evidence="4" id="KW-0732">Signal</keyword>
<reference evidence="6" key="1">
    <citation type="journal article" date="2019" name="bioRxiv">
        <title>The Genome of the Zebra Mussel, Dreissena polymorpha: A Resource for Invasive Species Research.</title>
        <authorList>
            <person name="McCartney M.A."/>
            <person name="Auch B."/>
            <person name="Kono T."/>
            <person name="Mallez S."/>
            <person name="Zhang Y."/>
            <person name="Obille A."/>
            <person name="Becker A."/>
            <person name="Abrahante J.E."/>
            <person name="Garbe J."/>
            <person name="Badalamenti J.P."/>
            <person name="Herman A."/>
            <person name="Mangelson H."/>
            <person name="Liachko I."/>
            <person name="Sullivan S."/>
            <person name="Sone E.D."/>
            <person name="Koren S."/>
            <person name="Silverstein K.A.T."/>
            <person name="Beckman K.B."/>
            <person name="Gohl D.M."/>
        </authorList>
    </citation>
    <scope>NUCLEOTIDE SEQUENCE</scope>
    <source>
        <strain evidence="6">Duluth1</strain>
        <tissue evidence="6">Whole animal</tissue>
    </source>
</reference>
<feature type="domain" description="CUB" evidence="5">
    <location>
        <begin position="394"/>
        <end position="533"/>
    </location>
</feature>
<gene>
    <name evidence="6" type="ORF">DPMN_103187</name>
</gene>
<evidence type="ECO:0000256" key="2">
    <source>
        <dbReference type="ARBA" id="ARBA00023157"/>
    </source>
</evidence>
<feature type="domain" description="CUB" evidence="5">
    <location>
        <begin position="268"/>
        <end position="387"/>
    </location>
</feature>
<feature type="domain" description="CUB" evidence="5">
    <location>
        <begin position="145"/>
        <end position="252"/>
    </location>
</feature>